<accession>A0ABN2U5Y9</accession>
<evidence type="ECO:0000313" key="5">
    <source>
        <dbReference type="EMBL" id="GAA2028725.1"/>
    </source>
</evidence>
<evidence type="ECO:0000259" key="4">
    <source>
        <dbReference type="Pfam" id="PF06276"/>
    </source>
</evidence>
<evidence type="ECO:0000259" key="3">
    <source>
        <dbReference type="Pfam" id="PF04183"/>
    </source>
</evidence>
<organism evidence="5 6">
    <name type="scientific">Catenulispora yoronensis</name>
    <dbReference type="NCBI Taxonomy" id="450799"/>
    <lineage>
        <taxon>Bacteria</taxon>
        <taxon>Bacillati</taxon>
        <taxon>Actinomycetota</taxon>
        <taxon>Actinomycetes</taxon>
        <taxon>Catenulisporales</taxon>
        <taxon>Catenulisporaceae</taxon>
        <taxon>Catenulispora</taxon>
    </lineage>
</organism>
<gene>
    <name evidence="5" type="ORF">GCM10009839_29960</name>
</gene>
<dbReference type="Gene3D" id="6.10.250.3370">
    <property type="match status" value="1"/>
</dbReference>
<evidence type="ECO:0000256" key="1">
    <source>
        <dbReference type="ARBA" id="ARBA00004924"/>
    </source>
</evidence>
<dbReference type="Proteomes" id="UP001500751">
    <property type="component" value="Unassembled WGS sequence"/>
</dbReference>
<dbReference type="RefSeq" id="WP_344666189.1">
    <property type="nucleotide sequence ID" value="NZ_BAAAQN010000014.1"/>
</dbReference>
<dbReference type="InterPro" id="IPR022770">
    <property type="entry name" value="IucA/IucC-like_C"/>
</dbReference>
<dbReference type="EMBL" id="BAAAQN010000014">
    <property type="protein sequence ID" value="GAA2028725.1"/>
    <property type="molecule type" value="Genomic_DNA"/>
</dbReference>
<evidence type="ECO:0000256" key="2">
    <source>
        <dbReference type="ARBA" id="ARBA00007832"/>
    </source>
</evidence>
<reference evidence="5 6" key="1">
    <citation type="journal article" date="2019" name="Int. J. Syst. Evol. Microbiol.">
        <title>The Global Catalogue of Microorganisms (GCM) 10K type strain sequencing project: providing services to taxonomists for standard genome sequencing and annotation.</title>
        <authorList>
            <consortium name="The Broad Institute Genomics Platform"/>
            <consortium name="The Broad Institute Genome Sequencing Center for Infectious Disease"/>
            <person name="Wu L."/>
            <person name="Ma J."/>
        </authorList>
    </citation>
    <scope>NUCLEOTIDE SEQUENCE [LARGE SCALE GENOMIC DNA]</scope>
    <source>
        <strain evidence="5 6">JCM 16014</strain>
    </source>
</reference>
<dbReference type="Pfam" id="PF06276">
    <property type="entry name" value="FhuF"/>
    <property type="match status" value="1"/>
</dbReference>
<protein>
    <submittedName>
        <fullName evidence="5">IucA/IucC family protein</fullName>
    </submittedName>
</protein>
<proteinExistence type="inferred from homology"/>
<dbReference type="InterPro" id="IPR007310">
    <property type="entry name" value="Aerobactin_biosyn_IucA/IucC_N"/>
</dbReference>
<feature type="domain" description="Aerobactin siderophore biosynthesis IucA/IucC-like C-terminal" evidence="4">
    <location>
        <begin position="418"/>
        <end position="581"/>
    </location>
</feature>
<comment type="pathway">
    <text evidence="1">Siderophore biosynthesis.</text>
</comment>
<keyword evidence="6" id="KW-1185">Reference proteome</keyword>
<dbReference type="Gene3D" id="1.10.510.40">
    <property type="match status" value="1"/>
</dbReference>
<feature type="domain" description="Aerobactin siderophore biosynthesis IucA/IucC N-terminal" evidence="3">
    <location>
        <begin position="158"/>
        <end position="379"/>
    </location>
</feature>
<evidence type="ECO:0000313" key="6">
    <source>
        <dbReference type="Proteomes" id="UP001500751"/>
    </source>
</evidence>
<dbReference type="InterPro" id="IPR037455">
    <property type="entry name" value="LucA/IucC-like"/>
</dbReference>
<dbReference type="PANTHER" id="PTHR34384">
    <property type="entry name" value="L-2,3-DIAMINOPROPANOATE--CITRATE LIGASE"/>
    <property type="match status" value="1"/>
</dbReference>
<comment type="caution">
    <text evidence="5">The sequence shown here is derived from an EMBL/GenBank/DDBJ whole genome shotgun (WGS) entry which is preliminary data.</text>
</comment>
<dbReference type="PANTHER" id="PTHR34384:SF5">
    <property type="entry name" value="L-2,3-DIAMINOPROPANOATE--CITRATE LIGASE"/>
    <property type="match status" value="1"/>
</dbReference>
<comment type="similarity">
    <text evidence="2">Belongs to the IucA/IucC family.</text>
</comment>
<sequence length="601" mass="65158">MNTFAADELSAEVLLRCWVREARIPVPTGGPMRLTFPATGVTVEVDVDAWSAVGWHRFGPVYPLAVPHANRRSGAPKNKVFARPAGDEITADSAWTAESWLPPAAPPPLDAATLATLIVREAGGGALAVAELVGRVVDSSRRIAAHLSHGTSQGPTRFLWAEKALVAGHPFHPAPKAREGLSDEEAVRYSPELDGEFQLHWWSVDPVLAVHDSAEAESAPTLVAKLLGGDLPRGAAPDRVLIPAHPWQVHDLRQRPEIQALMDQGLLADLGPHGRPWHATSSLRTVYRADAPYMLKLPLALRITNSKRENLRKELLRGVEVRRMLDAGLAKAIAAAHPEFGIVGDPAWVAADTGAPGLDVMLRENPFGPLDRVYCVAAFTDLGYGPSRNGHLRENLLADIVVGSAERTGARPADAVLDWFTRYLEAVVVPILWLDSAHGVTLEAHHQNTLVLLDPHGLPEGGRYRDNQGYYFRESAVPHLADFVPRPGEDSDSVVCDAVVDERLTYYVGVNNLIGMIGALGATALVDERRLLRRAREVLGRFAASRQAAGRAHRVTERLLESPTLPCKANLLTRVAGLDELVGPVETQSVYIQIPNPLAVP</sequence>
<dbReference type="Pfam" id="PF04183">
    <property type="entry name" value="IucA_IucC"/>
    <property type="match status" value="1"/>
</dbReference>
<name>A0ABN2U5Y9_9ACTN</name>